<evidence type="ECO:0000313" key="2">
    <source>
        <dbReference type="EMBL" id="SDK06424.1"/>
    </source>
</evidence>
<protein>
    <recommendedName>
        <fullName evidence="4">Tetratricopeptide repeat-containing protein</fullName>
    </recommendedName>
</protein>
<keyword evidence="1" id="KW-0812">Transmembrane</keyword>
<accession>A0A1G8YVG2</accession>
<evidence type="ECO:0000256" key="1">
    <source>
        <dbReference type="SAM" id="Phobius"/>
    </source>
</evidence>
<sequence>MSEDAKRRSWSPGARGAALLLALVLAVYLVLLGRRAVTMLLSGVPAFAVLGVAVFVLPVLGALLVIDQIRFGMRTQHLAERMSDEGTLPDVSHLPLRPSGRVRREAADEWFETKRAELERTPNDWRAWYALAQAYDLAGDRNRGRRSMRRAIELERRDSA</sequence>
<dbReference type="EMBL" id="FNFM01000004">
    <property type="protein sequence ID" value="SDK06424.1"/>
    <property type="molecule type" value="Genomic_DNA"/>
</dbReference>
<organism evidence="2 3">
    <name type="scientific">Actinopolyspora mzabensis</name>
    <dbReference type="NCBI Taxonomy" id="995066"/>
    <lineage>
        <taxon>Bacteria</taxon>
        <taxon>Bacillati</taxon>
        <taxon>Actinomycetota</taxon>
        <taxon>Actinomycetes</taxon>
        <taxon>Actinopolysporales</taxon>
        <taxon>Actinopolysporaceae</taxon>
        <taxon>Actinopolyspora</taxon>
    </lineage>
</organism>
<dbReference type="SUPFAM" id="SSF48452">
    <property type="entry name" value="TPR-like"/>
    <property type="match status" value="1"/>
</dbReference>
<dbReference type="AlphaFoldDB" id="A0A1G8YVG2"/>
<dbReference type="OrthoDB" id="4485518at2"/>
<dbReference type="InterPro" id="IPR011990">
    <property type="entry name" value="TPR-like_helical_dom_sf"/>
</dbReference>
<gene>
    <name evidence="2" type="ORF">SAMN04487820_10472</name>
</gene>
<feature type="transmembrane region" description="Helical" evidence="1">
    <location>
        <begin position="44"/>
        <end position="66"/>
    </location>
</feature>
<evidence type="ECO:0000313" key="3">
    <source>
        <dbReference type="Proteomes" id="UP000199213"/>
    </source>
</evidence>
<evidence type="ECO:0008006" key="4">
    <source>
        <dbReference type="Google" id="ProtNLM"/>
    </source>
</evidence>
<keyword evidence="1" id="KW-1133">Transmembrane helix</keyword>
<dbReference type="Gene3D" id="1.25.40.10">
    <property type="entry name" value="Tetratricopeptide repeat domain"/>
    <property type="match status" value="1"/>
</dbReference>
<dbReference type="RefSeq" id="WP_092627305.1">
    <property type="nucleotide sequence ID" value="NZ_FNFM01000004.1"/>
</dbReference>
<name>A0A1G8YVG2_ACTMZ</name>
<feature type="transmembrane region" description="Helical" evidence="1">
    <location>
        <begin position="12"/>
        <end position="32"/>
    </location>
</feature>
<keyword evidence="1" id="KW-0472">Membrane</keyword>
<keyword evidence="3" id="KW-1185">Reference proteome</keyword>
<dbReference type="Proteomes" id="UP000199213">
    <property type="component" value="Unassembled WGS sequence"/>
</dbReference>
<reference evidence="3" key="1">
    <citation type="submission" date="2016-10" db="EMBL/GenBank/DDBJ databases">
        <authorList>
            <person name="Varghese N."/>
            <person name="Submissions S."/>
        </authorList>
    </citation>
    <scope>NUCLEOTIDE SEQUENCE [LARGE SCALE GENOMIC DNA]</scope>
    <source>
        <strain evidence="3">DSM 45460</strain>
    </source>
</reference>
<proteinExistence type="predicted"/>